<dbReference type="InterPro" id="IPR029021">
    <property type="entry name" value="Prot-tyrosine_phosphatase-like"/>
</dbReference>
<dbReference type="FunFam" id="3.90.190.10:FF:000157">
    <property type="entry name" value="Protein-tyrosine phosphatase"/>
    <property type="match status" value="1"/>
</dbReference>
<dbReference type="InterPro" id="IPR000387">
    <property type="entry name" value="Tyr_Pase_dom"/>
</dbReference>
<dbReference type="Proteomes" id="UP000006048">
    <property type="component" value="Chromosome"/>
</dbReference>
<evidence type="ECO:0000259" key="5">
    <source>
        <dbReference type="PROSITE" id="PS50056"/>
    </source>
</evidence>
<dbReference type="STRING" id="869212.Turpa_2200"/>
<dbReference type="KEGG" id="tpx:Turpa_2200"/>
<evidence type="ECO:0000256" key="1">
    <source>
        <dbReference type="ARBA" id="ARBA00013064"/>
    </source>
</evidence>
<organism evidence="7 8">
    <name type="scientific">Turneriella parva (strain ATCC BAA-1111 / DSM 21527 / NCTC 11395 / H)</name>
    <name type="common">Leptospira parva</name>
    <dbReference type="NCBI Taxonomy" id="869212"/>
    <lineage>
        <taxon>Bacteria</taxon>
        <taxon>Pseudomonadati</taxon>
        <taxon>Spirochaetota</taxon>
        <taxon>Spirochaetia</taxon>
        <taxon>Leptospirales</taxon>
        <taxon>Leptospiraceae</taxon>
        <taxon>Turneriella</taxon>
    </lineage>
</organism>
<dbReference type="EMBL" id="CP002959">
    <property type="protein sequence ID" value="AFM12845.1"/>
    <property type="molecule type" value="Genomic_DNA"/>
</dbReference>
<dbReference type="RefSeq" id="WP_014803351.1">
    <property type="nucleotide sequence ID" value="NC_018020.1"/>
</dbReference>
<feature type="domain" description="Rhodanese" evidence="6">
    <location>
        <begin position="700"/>
        <end position="754"/>
    </location>
</feature>
<dbReference type="EC" id="3.1.3.48" evidence="1"/>
<proteinExistence type="predicted"/>
<evidence type="ECO:0000256" key="3">
    <source>
        <dbReference type="ARBA" id="ARBA00022912"/>
    </source>
</evidence>
<dbReference type="InterPro" id="IPR050561">
    <property type="entry name" value="PTP"/>
</dbReference>
<dbReference type="SUPFAM" id="SSF52499">
    <property type="entry name" value="Isochorismatase-like hydrolases"/>
    <property type="match status" value="1"/>
</dbReference>
<dbReference type="Pfam" id="PF19974">
    <property type="entry name" value="TCAD9"/>
    <property type="match status" value="1"/>
</dbReference>
<dbReference type="InterPro" id="IPR036380">
    <property type="entry name" value="Isochorismatase-like_sf"/>
</dbReference>
<dbReference type="InterPro" id="IPR011009">
    <property type="entry name" value="Kinase-like_dom_sf"/>
</dbReference>
<evidence type="ECO:0000256" key="2">
    <source>
        <dbReference type="ARBA" id="ARBA00022801"/>
    </source>
</evidence>
<feature type="domain" description="Tyrosine specific protein phosphatases" evidence="5">
    <location>
        <begin position="706"/>
        <end position="760"/>
    </location>
</feature>
<evidence type="ECO:0000313" key="7">
    <source>
        <dbReference type="EMBL" id="AFM12845.1"/>
    </source>
</evidence>
<evidence type="ECO:0000259" key="4">
    <source>
        <dbReference type="PROSITE" id="PS50054"/>
    </source>
</evidence>
<dbReference type="OrthoDB" id="9806482at2"/>
<dbReference type="AlphaFoldDB" id="I4B6D8"/>
<dbReference type="Gene3D" id="3.90.1200.10">
    <property type="match status" value="1"/>
</dbReference>
<feature type="domain" description="Tyrosine-protein phosphatase" evidence="4">
    <location>
        <begin position="630"/>
        <end position="778"/>
    </location>
</feature>
<sequence>MASILITQCLQNDFVRLLDKYDPLPNYLHIGYDEAMRLLGERAEEGPVAQIIRWAYEQSEDALKIIHIRDWHSADDSEQQSHLEQFGRHCLANSEGADFVFTRQLPAAHARRPDIVVNASGLNDFYKTDLAEHLTEAGQGESLRIGLIGVWTEAKITYLAYELVTRYPKIELVTCSALTASSARSQHFIALDHLKRILGVKVFDSVASFAEYLGGTGHGLTASAYAENRQLDAAKFTFNIPYDLKEADAKILHYLFRDSKSADFICLDGGFSGNVVLKAESRDIYGQKQQPTVVKIGQRDPISRERASFERIQEVLGNSAPAVVDFAEFGERGGIKYRYAAMTDGKVKNFQKVFAESSDLEQLKKYLHIVFRRQLGRFYEAAVQENLNLLDYYDFKPKYADSVRRKCAELAEFTSDRKLKLADGIEVEDVSKFYAEDLLHLRETVAMPRYVSWLHGDLNGANIIIDESQNVWLIDFFHTHRGHALKDLIKLENDILYIFTKINSADDLRLACRATDWLFEVHDLAVAPDEPPAELAADARFAKSLAIIGYLRSLYRDIIDLDRDPYQFFVAAARYAMHTLSFDECNLWQRKWALYAGAMAIGRVRDALTKSARLRIDFMTTTGEASPEGSIGLTILPGRKDRGRDLAEDIAAIKSAGVTAVVTLLSHAEFAEYGVANLLDAYRDAGLEVLHRAVKDQGVPTAEQAEQALQFLKQTTDADKKVLIHCVGGLGRTGLIAALFLRRYAGLDGDEAMRRVRAARSPRAIENTDQENYVKNWK</sequence>
<keyword evidence="2" id="KW-0378">Hydrolase</keyword>
<dbReference type="InterPro" id="IPR022778">
    <property type="entry name" value="CDKN3"/>
</dbReference>
<dbReference type="InterPro" id="IPR016130">
    <property type="entry name" value="Tyr_Pase_AS"/>
</dbReference>
<dbReference type="PROSITE" id="PS50056">
    <property type="entry name" value="TYR_PHOSPHATASE_2"/>
    <property type="match status" value="1"/>
</dbReference>
<evidence type="ECO:0000313" key="8">
    <source>
        <dbReference type="Proteomes" id="UP000006048"/>
    </source>
</evidence>
<gene>
    <name evidence="7" type="ordered locus">Turpa_2200</name>
</gene>
<dbReference type="PROSITE" id="PS50206">
    <property type="entry name" value="RHODANESE_3"/>
    <property type="match status" value="1"/>
</dbReference>
<accession>I4B6D8</accession>
<protein>
    <recommendedName>
        <fullName evidence="1">protein-tyrosine-phosphatase</fullName>
        <ecNumber evidence="1">3.1.3.48</ecNumber>
    </recommendedName>
</protein>
<dbReference type="HOGENOM" id="CLU_362391_0_0_12"/>
<name>I4B6D8_TURPD</name>
<dbReference type="PROSITE" id="PS00383">
    <property type="entry name" value="TYR_PHOSPHATASE_1"/>
    <property type="match status" value="1"/>
</dbReference>
<reference evidence="7 8" key="1">
    <citation type="submission" date="2012-06" db="EMBL/GenBank/DDBJ databases">
        <title>The complete chromosome of genome of Turneriella parva DSM 21527.</title>
        <authorList>
            <consortium name="US DOE Joint Genome Institute (JGI-PGF)"/>
            <person name="Lucas S."/>
            <person name="Han J."/>
            <person name="Lapidus A."/>
            <person name="Bruce D."/>
            <person name="Goodwin L."/>
            <person name="Pitluck S."/>
            <person name="Peters L."/>
            <person name="Kyrpides N."/>
            <person name="Mavromatis K."/>
            <person name="Ivanova N."/>
            <person name="Mikhailova N."/>
            <person name="Chertkov O."/>
            <person name="Detter J.C."/>
            <person name="Tapia R."/>
            <person name="Han C."/>
            <person name="Land M."/>
            <person name="Hauser L."/>
            <person name="Markowitz V."/>
            <person name="Cheng J.-F."/>
            <person name="Hugenholtz P."/>
            <person name="Woyke T."/>
            <person name="Wu D."/>
            <person name="Gronow S."/>
            <person name="Wellnitz S."/>
            <person name="Brambilla E."/>
            <person name="Klenk H.-P."/>
            <person name="Eisen J.A."/>
        </authorList>
    </citation>
    <scope>NUCLEOTIDE SEQUENCE [LARGE SCALE GENOMIC DNA]</scope>
    <source>
        <strain evidence="8">ATCC BAA-1111 / DSM 21527 / NCTC 11395 / H</strain>
    </source>
</reference>
<dbReference type="CDD" id="cd14505">
    <property type="entry name" value="CDKN3-like"/>
    <property type="match status" value="1"/>
</dbReference>
<dbReference type="PROSITE" id="PS50054">
    <property type="entry name" value="TYR_PHOSPHATASE_DUAL"/>
    <property type="match status" value="1"/>
</dbReference>
<dbReference type="Pfam" id="PF05706">
    <property type="entry name" value="CDKN3"/>
    <property type="match status" value="1"/>
</dbReference>
<dbReference type="InterPro" id="IPR001763">
    <property type="entry name" value="Rhodanese-like_dom"/>
</dbReference>
<dbReference type="PATRIC" id="fig|869212.3.peg.2213"/>
<dbReference type="InterPro" id="IPR045544">
    <property type="entry name" value="TCAD9"/>
</dbReference>
<dbReference type="SUPFAM" id="SSF56112">
    <property type="entry name" value="Protein kinase-like (PK-like)"/>
    <property type="match status" value="1"/>
</dbReference>
<dbReference type="Gene3D" id="3.90.190.10">
    <property type="entry name" value="Protein tyrosine phosphatase superfamily"/>
    <property type="match status" value="1"/>
</dbReference>
<dbReference type="PANTHER" id="PTHR23339">
    <property type="entry name" value="TYROSINE SPECIFIC PROTEIN PHOSPHATASE AND DUAL SPECIFICITY PROTEIN PHOSPHATASE"/>
    <property type="match status" value="1"/>
</dbReference>
<keyword evidence="8" id="KW-1185">Reference proteome</keyword>
<dbReference type="InterPro" id="IPR020422">
    <property type="entry name" value="TYR_PHOSPHATASE_DUAL_dom"/>
</dbReference>
<dbReference type="SUPFAM" id="SSF52799">
    <property type="entry name" value="(Phosphotyrosine protein) phosphatases II"/>
    <property type="match status" value="1"/>
</dbReference>
<dbReference type="Gene3D" id="3.40.50.850">
    <property type="entry name" value="Isochorismatase-like"/>
    <property type="match status" value="1"/>
</dbReference>
<evidence type="ECO:0000259" key="6">
    <source>
        <dbReference type="PROSITE" id="PS50206"/>
    </source>
</evidence>
<dbReference type="GO" id="GO:0004725">
    <property type="term" value="F:protein tyrosine phosphatase activity"/>
    <property type="evidence" value="ECO:0007669"/>
    <property type="project" value="UniProtKB-EC"/>
</dbReference>
<keyword evidence="3" id="KW-0904">Protein phosphatase</keyword>